<dbReference type="RefSeq" id="WP_012123188.1">
    <property type="nucleotide sequence ID" value="NC_009776.1"/>
</dbReference>
<evidence type="ECO:0000313" key="3">
    <source>
        <dbReference type="EMBL" id="ABU82224.1"/>
    </source>
</evidence>
<proteinExistence type="predicted"/>
<dbReference type="EMBL" id="CP000816">
    <property type="protein sequence ID" value="ABU82224.1"/>
    <property type="molecule type" value="Genomic_DNA"/>
</dbReference>
<dbReference type="SUPFAM" id="SSF51556">
    <property type="entry name" value="Metallo-dependent hydrolases"/>
    <property type="match status" value="1"/>
</dbReference>
<dbReference type="Pfam" id="PF01979">
    <property type="entry name" value="Amidohydro_1"/>
    <property type="match status" value="1"/>
</dbReference>
<dbReference type="InterPro" id="IPR011059">
    <property type="entry name" value="Metal-dep_hydrolase_composite"/>
</dbReference>
<reference evidence="3 4" key="1">
    <citation type="journal article" date="2008" name="Genome Biol.">
        <title>A genomic analysis of the archaeal system Ignicoccus hospitalis-Nanoarchaeum equitans.</title>
        <authorList>
            <person name="Podar M."/>
            <person name="Anderson I."/>
            <person name="Makarova K.S."/>
            <person name="Elkins J.G."/>
            <person name="Ivanova N."/>
            <person name="Wall M.A."/>
            <person name="Lykidis A."/>
            <person name="Mavromatis K."/>
            <person name="Sun H."/>
            <person name="Hudson M.E."/>
            <person name="Chen W."/>
            <person name="Deciu C."/>
            <person name="Hutchison D."/>
            <person name="Eads J.R."/>
            <person name="Anderson A."/>
            <person name="Fernandes F."/>
            <person name="Szeto E."/>
            <person name="Lapidus A."/>
            <person name="Kyrpides N.C."/>
            <person name="Saier M.H.Jr."/>
            <person name="Richardson P.M."/>
            <person name="Rachel R."/>
            <person name="Huber H."/>
            <person name="Eisen J.A."/>
            <person name="Koonin E.V."/>
            <person name="Keller M."/>
            <person name="Stetter K.O."/>
        </authorList>
    </citation>
    <scope>NUCLEOTIDE SEQUENCE [LARGE SCALE GENOMIC DNA]</scope>
    <source>
        <strain evidence="4">KIN4/I / DSM 18386 / JCM 14125</strain>
    </source>
</reference>
<dbReference type="PANTHER" id="PTHR43794">
    <property type="entry name" value="AMINOHYDROLASE SSNA-RELATED"/>
    <property type="match status" value="1"/>
</dbReference>
<dbReference type="Gene3D" id="3.20.20.140">
    <property type="entry name" value="Metal-dependent hydrolases"/>
    <property type="match status" value="2"/>
</dbReference>
<dbReference type="KEGG" id="iho:Igni_1046"/>
<organism evidence="3 4">
    <name type="scientific">Ignicoccus hospitalis (strain KIN4/I / DSM 18386 / JCM 14125)</name>
    <dbReference type="NCBI Taxonomy" id="453591"/>
    <lineage>
        <taxon>Archaea</taxon>
        <taxon>Thermoproteota</taxon>
        <taxon>Thermoprotei</taxon>
        <taxon>Desulfurococcales</taxon>
        <taxon>Desulfurococcaceae</taxon>
        <taxon>Ignicoccus</taxon>
    </lineage>
</organism>
<dbReference type="eggNOG" id="arCOG06083">
    <property type="taxonomic scope" value="Archaea"/>
</dbReference>
<evidence type="ECO:0000256" key="1">
    <source>
        <dbReference type="ARBA" id="ARBA00022801"/>
    </source>
</evidence>
<keyword evidence="1 3" id="KW-0378">Hydrolase</keyword>
<accession>A8ABC2</accession>
<keyword evidence="4" id="KW-1185">Reference proteome</keyword>
<sequence>MQEGYSVLFRDGVVVEEPGKSYVGYVYANKGKIVAVGKGEPPDEYAFATYNINGKGRILTPGLICPLTSLTKHPSRFGGKEAETDEELYYAALMALQDLLLSGFTTVGTIESKVEPVVRAVVQAGIRAVIFVDSSAPGWKDQLRLLLNKWKGYEERIYAGVAALNGDEEAVKLARELGLPLVSPKEGIVLKEAEGIAKERGVVLLERGGVRTYGFLGSKTTNLMNVIRTLYYTGTGALEAFKAVTVNAAEVLGLEKVGKLKPGYYADMVVWDVSEPPGWTAGKGEPEEVIIATNPKVEAVIAAGEVVVDISQMLTIGAKDVKRARRLFGG</sequence>
<dbReference type="Gene3D" id="2.30.40.10">
    <property type="entry name" value="Urease, subunit C, domain 1"/>
    <property type="match status" value="2"/>
</dbReference>
<name>A8ABC2_IGNH4</name>
<dbReference type="STRING" id="453591.Igni_1046"/>
<dbReference type="GeneID" id="5562718"/>
<protein>
    <submittedName>
        <fullName evidence="3">Amidohydrolase</fullName>
    </submittedName>
</protein>
<dbReference type="SUPFAM" id="SSF51338">
    <property type="entry name" value="Composite domain of metallo-dependent hydrolases"/>
    <property type="match status" value="1"/>
</dbReference>
<evidence type="ECO:0000259" key="2">
    <source>
        <dbReference type="Pfam" id="PF01979"/>
    </source>
</evidence>
<dbReference type="HOGENOM" id="CLU_751464_0_0_2"/>
<feature type="domain" description="Amidohydrolase-related" evidence="2">
    <location>
        <begin position="214"/>
        <end position="307"/>
    </location>
</feature>
<dbReference type="InterPro" id="IPR006680">
    <property type="entry name" value="Amidohydro-rel"/>
</dbReference>
<dbReference type="OrthoDB" id="15310at2157"/>
<gene>
    <name evidence="3" type="ordered locus">Igni_1046</name>
</gene>
<dbReference type="GO" id="GO:0016810">
    <property type="term" value="F:hydrolase activity, acting on carbon-nitrogen (but not peptide) bonds"/>
    <property type="evidence" value="ECO:0007669"/>
    <property type="project" value="InterPro"/>
</dbReference>
<dbReference type="PANTHER" id="PTHR43794:SF11">
    <property type="entry name" value="AMIDOHYDROLASE-RELATED DOMAIN-CONTAINING PROTEIN"/>
    <property type="match status" value="1"/>
</dbReference>
<dbReference type="AlphaFoldDB" id="A8ABC2"/>
<dbReference type="InterPro" id="IPR032466">
    <property type="entry name" value="Metal_Hydrolase"/>
</dbReference>
<dbReference type="InterPro" id="IPR050287">
    <property type="entry name" value="MTA/SAH_deaminase"/>
</dbReference>
<dbReference type="Proteomes" id="UP000000262">
    <property type="component" value="Chromosome"/>
</dbReference>
<evidence type="ECO:0000313" key="4">
    <source>
        <dbReference type="Proteomes" id="UP000000262"/>
    </source>
</evidence>